<keyword evidence="4" id="KW-0648">Protein biosynthesis</keyword>
<name>A0A3L8NYA3_9ACTN</name>
<keyword evidence="3" id="KW-0251">Elongation factor</keyword>
<evidence type="ECO:0000313" key="9">
    <source>
        <dbReference type="EMBL" id="RLV48196.1"/>
    </source>
</evidence>
<dbReference type="InterPro" id="IPR004161">
    <property type="entry name" value="EFTu-like_2"/>
</dbReference>
<dbReference type="InterPro" id="IPR009000">
    <property type="entry name" value="Transl_B-barrel_sf"/>
</dbReference>
<keyword evidence="2" id="KW-0547">Nucleotide-binding</keyword>
<evidence type="ECO:0000256" key="4">
    <source>
        <dbReference type="ARBA" id="ARBA00022917"/>
    </source>
</evidence>
<dbReference type="PANTHER" id="PTHR43721">
    <property type="entry name" value="ELONGATION FACTOR TU-RELATED"/>
    <property type="match status" value="1"/>
</dbReference>
<dbReference type="PANTHER" id="PTHR43721:SF22">
    <property type="entry name" value="ELONGATION FACTOR TU, MITOCHONDRIAL"/>
    <property type="match status" value="1"/>
</dbReference>
<dbReference type="GO" id="GO:0003746">
    <property type="term" value="F:translation elongation factor activity"/>
    <property type="evidence" value="ECO:0007669"/>
    <property type="project" value="UniProtKB-KW"/>
</dbReference>
<dbReference type="FunFam" id="2.40.30.10:FF:000001">
    <property type="entry name" value="Elongation factor Tu"/>
    <property type="match status" value="1"/>
</dbReference>
<dbReference type="GO" id="GO:0005525">
    <property type="term" value="F:GTP binding"/>
    <property type="evidence" value="ECO:0007669"/>
    <property type="project" value="UniProtKB-KW"/>
</dbReference>
<dbReference type="EMBL" id="RDBE01000010">
    <property type="protein sequence ID" value="RLV48196.1"/>
    <property type="molecule type" value="Genomic_DNA"/>
</dbReference>
<dbReference type="InterPro" id="IPR050055">
    <property type="entry name" value="EF-Tu_GTPase"/>
</dbReference>
<evidence type="ECO:0000256" key="2">
    <source>
        <dbReference type="ARBA" id="ARBA00022741"/>
    </source>
</evidence>
<proteinExistence type="predicted"/>
<evidence type="ECO:0000256" key="1">
    <source>
        <dbReference type="ARBA" id="ARBA00022490"/>
    </source>
</evidence>
<evidence type="ECO:0000259" key="8">
    <source>
        <dbReference type="Pfam" id="PF03144"/>
    </source>
</evidence>
<dbReference type="AlphaFoldDB" id="A0A3L8NYA3"/>
<organism evidence="9 10">
    <name type="scientific">Nocardioides mangrovicus</name>
    <dbReference type="NCBI Taxonomy" id="2478913"/>
    <lineage>
        <taxon>Bacteria</taxon>
        <taxon>Bacillati</taxon>
        <taxon>Actinomycetota</taxon>
        <taxon>Actinomycetes</taxon>
        <taxon>Propionibacteriales</taxon>
        <taxon>Nocardioidaceae</taxon>
        <taxon>Nocardioides</taxon>
    </lineage>
</organism>
<dbReference type="Pfam" id="PF03144">
    <property type="entry name" value="GTP_EFTU_D2"/>
    <property type="match status" value="1"/>
</dbReference>
<evidence type="ECO:0000256" key="6">
    <source>
        <dbReference type="ARBA" id="ARBA00029554"/>
    </source>
</evidence>
<dbReference type="Gene3D" id="2.40.30.10">
    <property type="entry name" value="Translation factors"/>
    <property type="match status" value="1"/>
</dbReference>
<sequence length="139" mass="14263">MGWKFWRSEKSDAEVSLERLQAGMADPTPVPPASTGDAASAPGTSPAGSPSGFEMPIEDVFTITGRGTVVTGTVALGTVRVGQQVAVRRLTGGSPLPTTVTGIEAFRKLLDEAGVGDNVGLLLRGVDRADVNRGDVVTG</sequence>
<comment type="caution">
    <text evidence="9">The sequence shown here is derived from an EMBL/GenBank/DDBJ whole genome shotgun (WGS) entry which is preliminary data.</text>
</comment>
<dbReference type="SUPFAM" id="SSF50447">
    <property type="entry name" value="Translation proteins"/>
    <property type="match status" value="1"/>
</dbReference>
<feature type="region of interest" description="Disordered" evidence="7">
    <location>
        <begin position="17"/>
        <end position="55"/>
    </location>
</feature>
<keyword evidence="5" id="KW-0342">GTP-binding</keyword>
<feature type="compositionally biased region" description="Low complexity" evidence="7">
    <location>
        <begin position="36"/>
        <end position="52"/>
    </location>
</feature>
<keyword evidence="1" id="KW-0963">Cytoplasm</keyword>
<protein>
    <recommendedName>
        <fullName evidence="6">Elongation factor Tu</fullName>
    </recommendedName>
</protein>
<reference evidence="9 10" key="1">
    <citation type="submission" date="2018-10" db="EMBL/GenBank/DDBJ databases">
        <title>Marmoricola sp. 4Q3S-7 whole genome shotgun sequence.</title>
        <authorList>
            <person name="Li F."/>
        </authorList>
    </citation>
    <scope>NUCLEOTIDE SEQUENCE [LARGE SCALE GENOMIC DNA]</scope>
    <source>
        <strain evidence="9 10">4Q3S-7</strain>
    </source>
</reference>
<dbReference type="Proteomes" id="UP000281708">
    <property type="component" value="Unassembled WGS sequence"/>
</dbReference>
<feature type="domain" description="Translation elongation factor EFTu-like" evidence="8">
    <location>
        <begin position="67"/>
        <end position="138"/>
    </location>
</feature>
<evidence type="ECO:0000256" key="5">
    <source>
        <dbReference type="ARBA" id="ARBA00023134"/>
    </source>
</evidence>
<accession>A0A3L8NYA3</accession>
<gene>
    <name evidence="9" type="ORF">D9V37_19205</name>
</gene>
<keyword evidence="10" id="KW-1185">Reference proteome</keyword>
<evidence type="ECO:0000313" key="10">
    <source>
        <dbReference type="Proteomes" id="UP000281708"/>
    </source>
</evidence>
<dbReference type="OrthoDB" id="3829909at2"/>
<evidence type="ECO:0000256" key="7">
    <source>
        <dbReference type="SAM" id="MobiDB-lite"/>
    </source>
</evidence>
<evidence type="ECO:0000256" key="3">
    <source>
        <dbReference type="ARBA" id="ARBA00022768"/>
    </source>
</evidence>